<proteinExistence type="predicted"/>
<evidence type="ECO:0000313" key="1">
    <source>
        <dbReference type="EMBL" id="RIB09919.1"/>
    </source>
</evidence>
<reference evidence="1 2" key="1">
    <citation type="submission" date="2018-06" db="EMBL/GenBank/DDBJ databases">
        <title>Comparative genomics reveals the genomic features of Rhizophagus irregularis, R. cerebriforme, R. diaphanum and Gigaspora rosea, and their symbiotic lifestyle signature.</title>
        <authorList>
            <person name="Morin E."/>
            <person name="San Clemente H."/>
            <person name="Chen E.C.H."/>
            <person name="De La Providencia I."/>
            <person name="Hainaut M."/>
            <person name="Kuo A."/>
            <person name="Kohler A."/>
            <person name="Murat C."/>
            <person name="Tang N."/>
            <person name="Roy S."/>
            <person name="Loubradou J."/>
            <person name="Henrissat B."/>
            <person name="Grigoriev I.V."/>
            <person name="Corradi N."/>
            <person name="Roux C."/>
            <person name="Martin F.M."/>
        </authorList>
    </citation>
    <scope>NUCLEOTIDE SEQUENCE [LARGE SCALE GENOMIC DNA]</scope>
    <source>
        <strain evidence="1 2">DAOM 194757</strain>
    </source>
</reference>
<accession>A0A397UMB0</accession>
<comment type="caution">
    <text evidence="1">The sequence shown here is derived from an EMBL/GenBank/DDBJ whole genome shotgun (WGS) entry which is preliminary data.</text>
</comment>
<dbReference type="EMBL" id="QKWP01001311">
    <property type="protein sequence ID" value="RIB09919.1"/>
    <property type="molecule type" value="Genomic_DNA"/>
</dbReference>
<dbReference type="Proteomes" id="UP000266673">
    <property type="component" value="Unassembled WGS sequence"/>
</dbReference>
<gene>
    <name evidence="1" type="ORF">C2G38_2207503</name>
</gene>
<evidence type="ECO:0000313" key="2">
    <source>
        <dbReference type="Proteomes" id="UP000266673"/>
    </source>
</evidence>
<dbReference type="OrthoDB" id="10422145at2759"/>
<keyword evidence="2" id="KW-1185">Reference proteome</keyword>
<sequence length="210" mass="24516">MLPSQPQVPEIGNKFPTIESFKEAAQQGAKAAGFAFKTRKKITFTKRQNCPVALYAVLDEKAEVWVVQSYKNQYNHELLLPSQSVADVVQWKHSTVYTKDIVNERNRIKNALNESSNNDTTMWLLWMLEECHYVVRHLLSKEGYMKNLFFTHIEAARHAAICPDVLIVAYAEEMSIVEEAFEEVKQVVMRSRDPKYIQNYFEEWKKDSEY</sequence>
<dbReference type="AlphaFoldDB" id="A0A397UMB0"/>
<protein>
    <submittedName>
        <fullName evidence="1">Uncharacterized protein</fullName>
    </submittedName>
</protein>
<name>A0A397UMB0_9GLOM</name>
<organism evidence="1 2">
    <name type="scientific">Gigaspora rosea</name>
    <dbReference type="NCBI Taxonomy" id="44941"/>
    <lineage>
        <taxon>Eukaryota</taxon>
        <taxon>Fungi</taxon>
        <taxon>Fungi incertae sedis</taxon>
        <taxon>Mucoromycota</taxon>
        <taxon>Glomeromycotina</taxon>
        <taxon>Glomeromycetes</taxon>
        <taxon>Diversisporales</taxon>
        <taxon>Gigasporaceae</taxon>
        <taxon>Gigaspora</taxon>
    </lineage>
</organism>